<evidence type="ECO:0000313" key="9">
    <source>
        <dbReference type="Proteomes" id="UP001652621"/>
    </source>
</evidence>
<dbReference type="PANTHER" id="PTHR21143">
    <property type="entry name" value="INVERTEBRATE GUSTATORY RECEPTOR"/>
    <property type="match status" value="1"/>
</dbReference>
<comment type="similarity">
    <text evidence="8">Belongs to the insect chemoreceptor superfamily. Gustatory receptor (GR) family.</text>
</comment>
<protein>
    <recommendedName>
        <fullName evidence="8">Gustatory receptor</fullName>
    </recommendedName>
</protein>
<gene>
    <name evidence="10" type="primary">LOC101896564</name>
</gene>
<comment type="subcellular location">
    <subcellularLocation>
        <location evidence="1 8">Cell membrane</location>
        <topology evidence="1 8">Multi-pass membrane protein</topology>
    </subcellularLocation>
</comment>
<dbReference type="Pfam" id="PF08395">
    <property type="entry name" value="7tm_7"/>
    <property type="match status" value="1"/>
</dbReference>
<proteinExistence type="inferred from homology"/>
<dbReference type="KEGG" id="mde:101896564"/>
<dbReference type="AlphaFoldDB" id="A0A9J7IFB0"/>
<organism evidence="9 10">
    <name type="scientific">Musca domestica</name>
    <name type="common">House fly</name>
    <dbReference type="NCBI Taxonomy" id="7370"/>
    <lineage>
        <taxon>Eukaryota</taxon>
        <taxon>Metazoa</taxon>
        <taxon>Ecdysozoa</taxon>
        <taxon>Arthropoda</taxon>
        <taxon>Hexapoda</taxon>
        <taxon>Insecta</taxon>
        <taxon>Pterygota</taxon>
        <taxon>Neoptera</taxon>
        <taxon>Endopterygota</taxon>
        <taxon>Diptera</taxon>
        <taxon>Brachycera</taxon>
        <taxon>Muscomorpha</taxon>
        <taxon>Muscoidea</taxon>
        <taxon>Muscidae</taxon>
        <taxon>Musca</taxon>
    </lineage>
</organism>
<comment type="function">
    <text evidence="8">Gustatory receptor which mediates acceptance or avoidance behavior, depending on its substrates.</text>
</comment>
<evidence type="ECO:0000256" key="6">
    <source>
        <dbReference type="ARBA" id="ARBA00023170"/>
    </source>
</evidence>
<evidence type="ECO:0000256" key="3">
    <source>
        <dbReference type="ARBA" id="ARBA00022692"/>
    </source>
</evidence>
<sequence>MSIKMKKDFKLYSNGTTLKFQNKNKVHDDGDDVRKHQYLKKQLYGTTKMLLRISQIFLCAPMGVQKPKSQETTKERLIYYIHFLWCTGLYLGLVVCVYDEYTSSNIELPTVQKPLYFSEYLVYLMHLFVILLSIFGGRETFWKFYEFILDLDRLLWQRGIPVNYKGLQWFIRQHFLLITAHLVATVIVGYFYSFGVWLNFVRTSTVYVIPNIIIHISLVQYYTLLYLTAERSDWSYDLLQQLLGNPSSTKSFQELRLELHFIRSLYAKLEQFTRDVNDAFSYSIILVYVGSFINISINIFLLFKYLGNWETSNLAWTAYSVVWTCMHIGKMSLILYYNENIQSKASFRFKTRATHLLSTYRYENMALEPAFRHFILQLMSDTRSNVICGLAALNLNFVTSLLVAISTLFIFLVQYDITYEALTKTFNSARPTIA</sequence>
<feature type="transmembrane region" description="Helical" evidence="8">
    <location>
        <begin position="386"/>
        <end position="413"/>
    </location>
</feature>
<dbReference type="GeneID" id="101896564"/>
<dbReference type="GO" id="GO:0050909">
    <property type="term" value="P:sensory perception of taste"/>
    <property type="evidence" value="ECO:0007669"/>
    <property type="project" value="InterPro"/>
</dbReference>
<dbReference type="OrthoDB" id="6478931at2759"/>
<keyword evidence="6 8" id="KW-0675">Receptor</keyword>
<evidence type="ECO:0000313" key="10">
    <source>
        <dbReference type="RefSeq" id="XP_019890800.2"/>
    </source>
</evidence>
<dbReference type="GO" id="GO:0005886">
    <property type="term" value="C:plasma membrane"/>
    <property type="evidence" value="ECO:0007669"/>
    <property type="project" value="UniProtKB-SubCell"/>
</dbReference>
<evidence type="ECO:0000256" key="2">
    <source>
        <dbReference type="ARBA" id="ARBA00022475"/>
    </source>
</evidence>
<evidence type="ECO:0000256" key="8">
    <source>
        <dbReference type="RuleBase" id="RU363108"/>
    </source>
</evidence>
<dbReference type="PANTHER" id="PTHR21143:SF123">
    <property type="entry name" value="GUSTATORY RECEPTOR FOR SUGAR TASTE 43A-RELATED"/>
    <property type="match status" value="1"/>
</dbReference>
<feature type="transmembrane region" description="Helical" evidence="8">
    <location>
        <begin position="77"/>
        <end position="95"/>
    </location>
</feature>
<feature type="transmembrane region" description="Helical" evidence="8">
    <location>
        <begin position="315"/>
        <end position="338"/>
    </location>
</feature>
<dbReference type="Proteomes" id="UP001652621">
    <property type="component" value="Unplaced"/>
</dbReference>
<evidence type="ECO:0000256" key="5">
    <source>
        <dbReference type="ARBA" id="ARBA00023136"/>
    </source>
</evidence>
<keyword evidence="5 8" id="KW-0472">Membrane</keyword>
<name>A0A9J7IFB0_MUSDO</name>
<keyword evidence="2 8" id="KW-1003">Cell membrane</keyword>
<keyword evidence="7 8" id="KW-0807">Transducer</keyword>
<feature type="transmembrane region" description="Helical" evidence="8">
    <location>
        <begin position="175"/>
        <end position="200"/>
    </location>
</feature>
<feature type="transmembrane region" description="Helical" evidence="8">
    <location>
        <begin position="115"/>
        <end position="135"/>
    </location>
</feature>
<feature type="transmembrane region" description="Helical" evidence="8">
    <location>
        <begin position="206"/>
        <end position="227"/>
    </location>
</feature>
<evidence type="ECO:0000256" key="7">
    <source>
        <dbReference type="ARBA" id="ARBA00023224"/>
    </source>
</evidence>
<keyword evidence="4 8" id="KW-1133">Transmembrane helix</keyword>
<evidence type="ECO:0000256" key="1">
    <source>
        <dbReference type="ARBA" id="ARBA00004651"/>
    </source>
</evidence>
<accession>A0A9J7IFB0</accession>
<dbReference type="VEuPathDB" id="VectorBase:MDOMA2_018090"/>
<reference evidence="10" key="1">
    <citation type="submission" date="2025-08" db="UniProtKB">
        <authorList>
            <consortium name="RefSeq"/>
        </authorList>
    </citation>
    <scope>IDENTIFICATION</scope>
    <source>
        <strain evidence="10">Aabys</strain>
        <tissue evidence="10">Whole body</tissue>
    </source>
</reference>
<dbReference type="InterPro" id="IPR013604">
    <property type="entry name" value="7TM_chemorcpt"/>
</dbReference>
<evidence type="ECO:0000256" key="4">
    <source>
        <dbReference type="ARBA" id="ARBA00022989"/>
    </source>
</evidence>
<keyword evidence="3 8" id="KW-0812">Transmembrane</keyword>
<keyword evidence="9" id="KW-1185">Reference proteome</keyword>
<feature type="transmembrane region" description="Helical" evidence="8">
    <location>
        <begin position="279"/>
        <end position="303"/>
    </location>
</feature>
<dbReference type="RefSeq" id="XP_019890800.2">
    <property type="nucleotide sequence ID" value="XM_020035241.2"/>
</dbReference>